<dbReference type="EMBL" id="FNRL01000017">
    <property type="protein sequence ID" value="SEA81900.1"/>
    <property type="molecule type" value="Genomic_DNA"/>
</dbReference>
<dbReference type="RefSeq" id="WP_089763303.1">
    <property type="nucleotide sequence ID" value="NZ_BKAT01000030.1"/>
</dbReference>
<dbReference type="OrthoDB" id="673813at2"/>
<accession>A0A1H4EBD1</accession>
<dbReference type="AlphaFoldDB" id="A0A1H4EBD1"/>
<dbReference type="Proteomes" id="UP000199656">
    <property type="component" value="Unassembled WGS sequence"/>
</dbReference>
<evidence type="ECO:0000313" key="2">
    <source>
        <dbReference type="Proteomes" id="UP000199656"/>
    </source>
</evidence>
<evidence type="ECO:0008006" key="3">
    <source>
        <dbReference type="Google" id="ProtNLM"/>
    </source>
</evidence>
<sequence length="210" mass="24385">MNCNPQKFFVIVGNPHSGKTKTIQSIFKRKNFFPFKQPINVPWLHTKKFVVINSSDFNFRSSDHLGKIRAVVNLRIGDPVSFVTPLSICFDGSPRDISDILVYLNYLDIEMHHLVLCSSWFDKNVIGDEVLERYRELQHNGTIHLFEKLVTNSPLRFEERTNEVIQLISSLLNNKTMQPATSRLYENQLKGKSFDLKSGYPEVGSRYQRY</sequence>
<evidence type="ECO:0000313" key="1">
    <source>
        <dbReference type="EMBL" id="SEA81900.1"/>
    </source>
</evidence>
<name>A0A1H4EBD1_9BACT</name>
<keyword evidence="2" id="KW-1185">Reference proteome</keyword>
<organism evidence="1 2">
    <name type="scientific">Chitinophaga terrae</name>
    <name type="common">ex Kim and Jung 2007</name>
    <dbReference type="NCBI Taxonomy" id="408074"/>
    <lineage>
        <taxon>Bacteria</taxon>
        <taxon>Pseudomonadati</taxon>
        <taxon>Bacteroidota</taxon>
        <taxon>Chitinophagia</taxon>
        <taxon>Chitinophagales</taxon>
        <taxon>Chitinophagaceae</taxon>
        <taxon>Chitinophaga</taxon>
    </lineage>
</organism>
<gene>
    <name evidence="1" type="ORF">SAMN05660909_03584</name>
</gene>
<protein>
    <recommendedName>
        <fullName evidence="3">G domain-containing protein</fullName>
    </recommendedName>
</protein>
<reference evidence="2" key="1">
    <citation type="submission" date="2016-10" db="EMBL/GenBank/DDBJ databases">
        <authorList>
            <person name="Varghese N."/>
            <person name="Submissions S."/>
        </authorList>
    </citation>
    <scope>NUCLEOTIDE SEQUENCE [LARGE SCALE GENOMIC DNA]</scope>
    <source>
        <strain evidence="2">DSM 23920</strain>
    </source>
</reference>
<proteinExistence type="predicted"/>